<evidence type="ECO:0008006" key="3">
    <source>
        <dbReference type="Google" id="ProtNLM"/>
    </source>
</evidence>
<reference evidence="1 2" key="1">
    <citation type="submission" date="2018-11" db="EMBL/GenBank/DDBJ databases">
        <title>Genome assembly of Steccherinum ochraceum LE-BIN_3174, the white-rot fungus of the Steccherinaceae family (The Residual Polyporoid clade, Polyporales, Basidiomycota).</title>
        <authorList>
            <person name="Fedorova T.V."/>
            <person name="Glazunova O.A."/>
            <person name="Landesman E.O."/>
            <person name="Moiseenko K.V."/>
            <person name="Psurtseva N.V."/>
            <person name="Savinova O.S."/>
            <person name="Shakhova N.V."/>
            <person name="Tyazhelova T.V."/>
            <person name="Vasina D.V."/>
        </authorList>
    </citation>
    <scope>NUCLEOTIDE SEQUENCE [LARGE SCALE GENOMIC DNA]</scope>
    <source>
        <strain evidence="1 2">LE-BIN_3174</strain>
    </source>
</reference>
<evidence type="ECO:0000313" key="2">
    <source>
        <dbReference type="Proteomes" id="UP000292702"/>
    </source>
</evidence>
<comment type="caution">
    <text evidence="1">The sequence shown here is derived from an EMBL/GenBank/DDBJ whole genome shotgun (WGS) entry which is preliminary data.</text>
</comment>
<sequence>MKLSDPVNVTLRFRLTSDDHHPAKDLIGYPTCKVKTDGNPFLLSERTIEVTDILHFGSRSTLYLGHLPDKSKHEVILKFAPGKIVVDEAHAYDEHEQIQGTVIPQLYGVLIGPVQKGSAPLACLVLERFGDRLETSFEKLDSNAKATILDTLVAAHKAGLDHLDFVENHVLVKNGQYRIADLSYVKKHEGTCTWNYKFAEHVGEDTQPEDRDSGCETIWRAALEMLFWNANRLCLCGRYYVKKSEDLPSQEQVDRMATRIGISAVTLYQRDDLMELALRYYRTVKTRLVAGQSLESLSLQRRQIALEVDKAWHRENQIRFASLSPEEND</sequence>
<keyword evidence="2" id="KW-1185">Reference proteome</keyword>
<accession>A0A4R0RYB1</accession>
<protein>
    <recommendedName>
        <fullName evidence="3">Protein kinase domain-containing protein</fullName>
    </recommendedName>
</protein>
<dbReference type="AlphaFoldDB" id="A0A4R0RYB1"/>
<name>A0A4R0RYB1_9APHY</name>
<dbReference type="EMBL" id="RWJN01000046">
    <property type="protein sequence ID" value="TCD69228.1"/>
    <property type="molecule type" value="Genomic_DNA"/>
</dbReference>
<evidence type="ECO:0000313" key="1">
    <source>
        <dbReference type="EMBL" id="TCD69228.1"/>
    </source>
</evidence>
<gene>
    <name evidence="1" type="ORF">EIP91_008331</name>
</gene>
<organism evidence="1 2">
    <name type="scientific">Steccherinum ochraceum</name>
    <dbReference type="NCBI Taxonomy" id="92696"/>
    <lineage>
        <taxon>Eukaryota</taxon>
        <taxon>Fungi</taxon>
        <taxon>Dikarya</taxon>
        <taxon>Basidiomycota</taxon>
        <taxon>Agaricomycotina</taxon>
        <taxon>Agaricomycetes</taxon>
        <taxon>Polyporales</taxon>
        <taxon>Steccherinaceae</taxon>
        <taxon>Steccherinum</taxon>
    </lineage>
</organism>
<dbReference type="InterPro" id="IPR011009">
    <property type="entry name" value="Kinase-like_dom_sf"/>
</dbReference>
<dbReference type="Proteomes" id="UP000292702">
    <property type="component" value="Unassembled WGS sequence"/>
</dbReference>
<dbReference type="SUPFAM" id="SSF56112">
    <property type="entry name" value="Protein kinase-like (PK-like)"/>
    <property type="match status" value="1"/>
</dbReference>
<proteinExistence type="predicted"/>
<dbReference type="OrthoDB" id="3271031at2759"/>